<dbReference type="EMBL" id="LXQA011295012">
    <property type="protein sequence ID" value="MCI92244.1"/>
    <property type="molecule type" value="Genomic_DNA"/>
</dbReference>
<dbReference type="AlphaFoldDB" id="A0A392VV21"/>
<feature type="non-terminal residue" evidence="1">
    <location>
        <position position="1"/>
    </location>
</feature>
<sequence>SGERINIDDGIMRMAHSALECGTPVLANWHGCAM</sequence>
<reference evidence="1 2" key="1">
    <citation type="journal article" date="2018" name="Front. Plant Sci.">
        <title>Red Clover (Trifolium pratense) and Zigzag Clover (T. medium) - A Picture of Genomic Similarities and Differences.</title>
        <authorList>
            <person name="Dluhosova J."/>
            <person name="Istvanek J."/>
            <person name="Nedelnik J."/>
            <person name="Repkova J."/>
        </authorList>
    </citation>
    <scope>NUCLEOTIDE SEQUENCE [LARGE SCALE GENOMIC DNA]</scope>
    <source>
        <strain evidence="2">cv. 10/8</strain>
        <tissue evidence="1">Leaf</tissue>
    </source>
</reference>
<evidence type="ECO:0000313" key="2">
    <source>
        <dbReference type="Proteomes" id="UP000265520"/>
    </source>
</evidence>
<comment type="caution">
    <text evidence="1">The sequence shown here is derived from an EMBL/GenBank/DDBJ whole genome shotgun (WGS) entry which is preliminary data.</text>
</comment>
<evidence type="ECO:0000313" key="1">
    <source>
        <dbReference type="EMBL" id="MCI92244.1"/>
    </source>
</evidence>
<name>A0A392VV21_9FABA</name>
<dbReference type="Proteomes" id="UP000265520">
    <property type="component" value="Unassembled WGS sequence"/>
</dbReference>
<keyword evidence="2" id="KW-1185">Reference proteome</keyword>
<protein>
    <submittedName>
        <fullName evidence="1">Uncharacterized protein</fullName>
    </submittedName>
</protein>
<accession>A0A392VV21</accession>
<proteinExistence type="predicted"/>
<organism evidence="1 2">
    <name type="scientific">Trifolium medium</name>
    <dbReference type="NCBI Taxonomy" id="97028"/>
    <lineage>
        <taxon>Eukaryota</taxon>
        <taxon>Viridiplantae</taxon>
        <taxon>Streptophyta</taxon>
        <taxon>Embryophyta</taxon>
        <taxon>Tracheophyta</taxon>
        <taxon>Spermatophyta</taxon>
        <taxon>Magnoliopsida</taxon>
        <taxon>eudicotyledons</taxon>
        <taxon>Gunneridae</taxon>
        <taxon>Pentapetalae</taxon>
        <taxon>rosids</taxon>
        <taxon>fabids</taxon>
        <taxon>Fabales</taxon>
        <taxon>Fabaceae</taxon>
        <taxon>Papilionoideae</taxon>
        <taxon>50 kb inversion clade</taxon>
        <taxon>NPAAA clade</taxon>
        <taxon>Hologalegina</taxon>
        <taxon>IRL clade</taxon>
        <taxon>Trifolieae</taxon>
        <taxon>Trifolium</taxon>
    </lineage>
</organism>